<dbReference type="EMBL" id="JACXVP010000011">
    <property type="protein sequence ID" value="KAG5576893.1"/>
    <property type="molecule type" value="Genomic_DNA"/>
</dbReference>
<keyword evidence="3" id="KW-1185">Reference proteome</keyword>
<feature type="transmembrane region" description="Helical" evidence="1">
    <location>
        <begin position="143"/>
        <end position="174"/>
    </location>
</feature>
<name>A0A9J5WNH1_SOLCO</name>
<gene>
    <name evidence="2" type="ORF">H5410_057027</name>
</gene>
<keyword evidence="1" id="KW-0472">Membrane</keyword>
<dbReference type="AlphaFoldDB" id="A0A9J5WNH1"/>
<evidence type="ECO:0000256" key="1">
    <source>
        <dbReference type="SAM" id="Phobius"/>
    </source>
</evidence>
<keyword evidence="1" id="KW-1133">Transmembrane helix</keyword>
<keyword evidence="1" id="KW-0812">Transmembrane</keyword>
<comment type="caution">
    <text evidence="2">The sequence shown here is derived from an EMBL/GenBank/DDBJ whole genome shotgun (WGS) entry which is preliminary data.</text>
</comment>
<proteinExistence type="predicted"/>
<dbReference type="Proteomes" id="UP000824120">
    <property type="component" value="Chromosome 11"/>
</dbReference>
<sequence length="239" mass="26988">MSTQSLGHQSSDFGFTTSLSGKPKTHGWLCICNYKPFKLNHNHQTHFQLREEELLSSGLYKTLSKLEKNILAKVYCAAEDCSATLVEIADELGDSPFGQLIAFSVLPLASSHSRSLGGFAYWNEGRFMSFRRLTKLNSTICKISFLVLFNPICSILRLSCLAFSILAFWIIGWYSTTSQNLSVTRRLLFSSPFDRLPSRLHVLERRAVHVILVTRQVKLGVPQDSISCSFQPYLLRFAP</sequence>
<accession>A0A9J5WNH1</accession>
<evidence type="ECO:0000313" key="3">
    <source>
        <dbReference type="Proteomes" id="UP000824120"/>
    </source>
</evidence>
<organism evidence="2 3">
    <name type="scientific">Solanum commersonii</name>
    <name type="common">Commerson's wild potato</name>
    <name type="synonym">Commerson's nightshade</name>
    <dbReference type="NCBI Taxonomy" id="4109"/>
    <lineage>
        <taxon>Eukaryota</taxon>
        <taxon>Viridiplantae</taxon>
        <taxon>Streptophyta</taxon>
        <taxon>Embryophyta</taxon>
        <taxon>Tracheophyta</taxon>
        <taxon>Spermatophyta</taxon>
        <taxon>Magnoliopsida</taxon>
        <taxon>eudicotyledons</taxon>
        <taxon>Gunneridae</taxon>
        <taxon>Pentapetalae</taxon>
        <taxon>asterids</taxon>
        <taxon>lamiids</taxon>
        <taxon>Solanales</taxon>
        <taxon>Solanaceae</taxon>
        <taxon>Solanoideae</taxon>
        <taxon>Solaneae</taxon>
        <taxon>Solanum</taxon>
    </lineage>
</organism>
<protein>
    <submittedName>
        <fullName evidence="2">Uncharacterized protein</fullName>
    </submittedName>
</protein>
<evidence type="ECO:0000313" key="2">
    <source>
        <dbReference type="EMBL" id="KAG5576893.1"/>
    </source>
</evidence>
<feature type="non-terminal residue" evidence="2">
    <location>
        <position position="239"/>
    </location>
</feature>
<reference evidence="2 3" key="1">
    <citation type="submission" date="2020-09" db="EMBL/GenBank/DDBJ databases">
        <title>De no assembly of potato wild relative species, Solanum commersonii.</title>
        <authorList>
            <person name="Cho K."/>
        </authorList>
    </citation>
    <scope>NUCLEOTIDE SEQUENCE [LARGE SCALE GENOMIC DNA]</scope>
    <source>
        <strain evidence="2">LZ3.2</strain>
        <tissue evidence="2">Leaf</tissue>
    </source>
</reference>